<evidence type="ECO:0000256" key="1">
    <source>
        <dbReference type="ARBA" id="ARBA00023267"/>
    </source>
</evidence>
<dbReference type="Pfam" id="PF02436">
    <property type="entry name" value="PYC_OADA"/>
    <property type="match status" value="1"/>
</dbReference>
<dbReference type="InterPro" id="IPR005776">
    <property type="entry name" value="OadA"/>
</dbReference>
<reference evidence="4 5" key="1">
    <citation type="submission" date="2018-08" db="EMBL/GenBank/DDBJ databases">
        <title>Draft genome of candidate division NPL-UPA2 bacterium Unc8 that adapted to ultra-basic serpentinizing groundwater.</title>
        <authorList>
            <person name="Ishii S."/>
            <person name="Suzuki S."/>
            <person name="Nealson K.H."/>
        </authorList>
    </citation>
    <scope>NUCLEOTIDE SEQUENCE [LARGE SCALE GENOMIC DNA]</scope>
    <source>
        <strain evidence="4">Unc8</strain>
    </source>
</reference>
<dbReference type="InterPro" id="IPR001882">
    <property type="entry name" value="Biotin_BS"/>
</dbReference>
<feature type="domain" description="Pyruvate carboxyltransferase" evidence="3">
    <location>
        <begin position="5"/>
        <end position="265"/>
    </location>
</feature>
<dbReference type="CDD" id="cd06850">
    <property type="entry name" value="biotinyl_domain"/>
    <property type="match status" value="1"/>
</dbReference>
<evidence type="ECO:0000259" key="2">
    <source>
        <dbReference type="PROSITE" id="PS50968"/>
    </source>
</evidence>
<dbReference type="EC" id="4.1.1.3" evidence="4"/>
<dbReference type="GO" id="GO:0005737">
    <property type="term" value="C:cytoplasm"/>
    <property type="evidence" value="ECO:0007669"/>
    <property type="project" value="TreeGrafter"/>
</dbReference>
<dbReference type="PANTHER" id="PTHR43778:SF2">
    <property type="entry name" value="PYRUVATE CARBOXYLASE, MITOCHONDRIAL"/>
    <property type="match status" value="1"/>
</dbReference>
<dbReference type="InterPro" id="IPR011053">
    <property type="entry name" value="Single_hybrid_motif"/>
</dbReference>
<proteinExistence type="predicted"/>
<evidence type="ECO:0000313" key="5">
    <source>
        <dbReference type="Proteomes" id="UP000266287"/>
    </source>
</evidence>
<gene>
    <name evidence="4" type="primary">oadA</name>
    <name evidence="4" type="ORF">B9J77_01950</name>
</gene>
<dbReference type="EMBL" id="NDHY01000003">
    <property type="protein sequence ID" value="RII00516.1"/>
    <property type="molecule type" value="Genomic_DNA"/>
</dbReference>
<dbReference type="SUPFAM" id="SSF51569">
    <property type="entry name" value="Aldolase"/>
    <property type="match status" value="1"/>
</dbReference>
<dbReference type="PROSITE" id="PS00188">
    <property type="entry name" value="BIOTIN"/>
    <property type="match status" value="1"/>
</dbReference>
<sequence>MKKKVRITDTILRDAHQSLMATRMRTRDMLPICEKLDQVGFFAIEAWGGATFDVPMRYLNEDPWMRIRTLKEHMPNTPLQMLLRGQNLVGYCHYADDVVEKFVELAAKNGVDIFRIFDALNDIRNMEVPIKAVREAGAHAQGAICYTTSPVHTINKFVEMAKELEKLGCNSICIKDMAGLISPQVAYDLVSALKRETKVPINLHTHCTSGMGPMSCLTACQAGVDIFDTAFSPFSWGTSQPPTETMVASLQGTPYDTGLDLELLVEIGYYFFNLREKYKGLISPVAERPDVSALIHQVPGGMISNLRSQLKEQNAMDKYGEILKETPRVRRDLGYPPLVTPTSQIVGTQATLNVLSGERYKQISQETKDYCRHLYGKPPASIDPEIRKKIIGDEEPITCRPADLIEPQLETLKEKAEALGILKTEEDLLTYALYPAIAPKFLRGEMKEESLPKEESLHTPVADTSTEFEVEVDGETFLVKIKSSGEKTNEKTSPTAQLPTGAVLSPMNGMVLALKVKTGDKVKKGDVVVILEAMKMQTPIHSDHAGTVKEIFTFESEIVSAGDPLLVVN</sequence>
<dbReference type="PANTHER" id="PTHR43778">
    <property type="entry name" value="PYRUVATE CARBOXYLASE"/>
    <property type="match status" value="1"/>
</dbReference>
<dbReference type="Pfam" id="PF00682">
    <property type="entry name" value="HMGL-like"/>
    <property type="match status" value="1"/>
</dbReference>
<dbReference type="GO" id="GO:0004736">
    <property type="term" value="F:pyruvate carboxylase activity"/>
    <property type="evidence" value="ECO:0007669"/>
    <property type="project" value="TreeGrafter"/>
</dbReference>
<dbReference type="CDD" id="cd07937">
    <property type="entry name" value="DRE_TIM_PC_TC_5S"/>
    <property type="match status" value="1"/>
</dbReference>
<dbReference type="InterPro" id="IPR055268">
    <property type="entry name" value="PCB-like"/>
</dbReference>
<evidence type="ECO:0000259" key="3">
    <source>
        <dbReference type="PROSITE" id="PS50991"/>
    </source>
</evidence>
<protein>
    <submittedName>
        <fullName evidence="4">Oxaloacetate decarboxylase subunit alpha</fullName>
        <ecNumber evidence="4">4.1.1.3</ecNumber>
    </submittedName>
</protein>
<dbReference type="NCBIfam" id="NF006761">
    <property type="entry name" value="PRK09282.1"/>
    <property type="match status" value="1"/>
</dbReference>
<keyword evidence="1" id="KW-0092">Biotin</keyword>
<dbReference type="Pfam" id="PF00364">
    <property type="entry name" value="Biotin_lipoyl"/>
    <property type="match status" value="1"/>
</dbReference>
<dbReference type="PROSITE" id="PS50991">
    <property type="entry name" value="PYR_CT"/>
    <property type="match status" value="1"/>
</dbReference>
<dbReference type="Gene3D" id="3.20.20.70">
    <property type="entry name" value="Aldolase class I"/>
    <property type="match status" value="1"/>
</dbReference>
<keyword evidence="4" id="KW-0456">Lyase</keyword>
<dbReference type="Proteomes" id="UP000266287">
    <property type="component" value="Unassembled WGS sequence"/>
</dbReference>
<dbReference type="NCBIfam" id="TIGR01108">
    <property type="entry name" value="oadA"/>
    <property type="match status" value="1"/>
</dbReference>
<dbReference type="InterPro" id="IPR003379">
    <property type="entry name" value="Carboxylase_cons_dom"/>
</dbReference>
<dbReference type="AlphaFoldDB" id="A0A399FYH3"/>
<dbReference type="GO" id="GO:0006094">
    <property type="term" value="P:gluconeogenesis"/>
    <property type="evidence" value="ECO:0007669"/>
    <property type="project" value="TreeGrafter"/>
</dbReference>
<evidence type="ECO:0000313" key="4">
    <source>
        <dbReference type="EMBL" id="RII00516.1"/>
    </source>
</evidence>
<dbReference type="FunFam" id="2.40.50.100:FF:000003">
    <property type="entry name" value="Acetyl-CoA carboxylase biotin carboxyl carrier protein"/>
    <property type="match status" value="1"/>
</dbReference>
<dbReference type="SUPFAM" id="SSF51230">
    <property type="entry name" value="Single hybrid motif"/>
    <property type="match status" value="1"/>
</dbReference>
<name>A0A399FYH3_UNCN2</name>
<dbReference type="Gene3D" id="2.40.50.100">
    <property type="match status" value="1"/>
</dbReference>
<dbReference type="GO" id="GO:0008948">
    <property type="term" value="F:oxaloacetate decarboxylase activity"/>
    <property type="evidence" value="ECO:0007669"/>
    <property type="project" value="InterPro"/>
</dbReference>
<comment type="caution">
    <text evidence="4">The sequence shown here is derived from an EMBL/GenBank/DDBJ whole genome shotgun (WGS) entry which is preliminary data.</text>
</comment>
<accession>A0A399FYH3</accession>
<feature type="domain" description="Lipoyl-binding" evidence="2">
    <location>
        <begin position="493"/>
        <end position="569"/>
    </location>
</feature>
<dbReference type="SUPFAM" id="SSF89000">
    <property type="entry name" value="post-HMGL domain-like"/>
    <property type="match status" value="1"/>
</dbReference>
<dbReference type="GO" id="GO:0006814">
    <property type="term" value="P:sodium ion transport"/>
    <property type="evidence" value="ECO:0007669"/>
    <property type="project" value="InterPro"/>
</dbReference>
<dbReference type="InterPro" id="IPR000891">
    <property type="entry name" value="PYR_CT"/>
</dbReference>
<dbReference type="PROSITE" id="PS50968">
    <property type="entry name" value="BIOTINYL_LIPOYL"/>
    <property type="match status" value="1"/>
</dbReference>
<dbReference type="InterPro" id="IPR000089">
    <property type="entry name" value="Biotin_lipoyl"/>
</dbReference>
<organism evidence="4 5">
    <name type="scientific">candidate division NPL-UPA2 bacterium Unc8</name>
    <dbReference type="NCBI Taxonomy" id="1980939"/>
    <lineage>
        <taxon>Bacteria</taxon>
    </lineage>
</organism>
<dbReference type="InterPro" id="IPR013785">
    <property type="entry name" value="Aldolase_TIM"/>
</dbReference>